<dbReference type="AlphaFoldDB" id="A0A383WM33"/>
<dbReference type="PANTHER" id="PTHR38926:SF5">
    <property type="entry name" value="F-BOX AND LEUCINE-RICH REPEAT PROTEIN 6"/>
    <property type="match status" value="1"/>
</dbReference>
<proteinExistence type="predicted"/>
<protein>
    <recommendedName>
        <fullName evidence="4">F-box domain-containing protein</fullName>
    </recommendedName>
</protein>
<name>A0A383WM33_TETOB</name>
<evidence type="ECO:0000256" key="1">
    <source>
        <dbReference type="ARBA" id="ARBA00004430"/>
    </source>
</evidence>
<dbReference type="Proteomes" id="UP000256970">
    <property type="component" value="Unassembled WGS sequence"/>
</dbReference>
<evidence type="ECO:0000313" key="3">
    <source>
        <dbReference type="Proteomes" id="UP000256970"/>
    </source>
</evidence>
<dbReference type="PANTHER" id="PTHR38926">
    <property type="entry name" value="F-BOX DOMAIN CONTAINING PROTEIN, EXPRESSED"/>
    <property type="match status" value="1"/>
</dbReference>
<organism evidence="2 3">
    <name type="scientific">Tetradesmus obliquus</name>
    <name type="common">Green alga</name>
    <name type="synonym">Acutodesmus obliquus</name>
    <dbReference type="NCBI Taxonomy" id="3088"/>
    <lineage>
        <taxon>Eukaryota</taxon>
        <taxon>Viridiplantae</taxon>
        <taxon>Chlorophyta</taxon>
        <taxon>core chlorophytes</taxon>
        <taxon>Chlorophyceae</taxon>
        <taxon>CS clade</taxon>
        <taxon>Sphaeropleales</taxon>
        <taxon>Scenedesmaceae</taxon>
        <taxon>Tetradesmus</taxon>
    </lineage>
</organism>
<dbReference type="GO" id="GO:0005930">
    <property type="term" value="C:axoneme"/>
    <property type="evidence" value="ECO:0007669"/>
    <property type="project" value="UniProtKB-SubCell"/>
</dbReference>
<dbReference type="Pfam" id="PF13516">
    <property type="entry name" value="LRR_6"/>
    <property type="match status" value="1"/>
</dbReference>
<sequence length="599" mass="63731">MPRNGANVQRGDQSRSLQGLHVALEHPKLSTYPRVLCAAARACRAWREAVQQCAACNTVIVLNPQTTLPQLCGFAQWLPKHAALVKSVTATAIADRLLDVHGLEWRAHWEVAQQLLQHGLQAAAPPPQTALGAAAAAPGLAPVIANSHNAAATAGQQQQQRLQGLRLTSFSSNFAGTAGVVAALPAHSLTSLHLEYNEGMPPAGPGLPAGLACLTGLQHVHHNNRCQRQPLVRKPPVLPGGCVAALSALRQLTYLSLRSYWHDAQQQLQQLMEAAPPLQCLHLGNSVDASDEALDMRPLTRLTELTASQLPHESLLPAQLQRLCLKSVEIPVGLACVLPLQQLQHLSLGVGGDEGPTEPTPLLPLAQLPALTQLELSYTWFTDATATAAAWPQLPQLRVLDLDTEGNPPSAELAGVLASIGGCSGLTRLRLVLHAEDVELPEDLEPGQQYAGIAACGSLAALTGLRDLMLHSHQLAPGDTLALSKLTALTRLDLAELAQGVDDVAATALACCCRQLRHLDLRGCDLGSMACLAVIGQLPQLTELHLDGTPITRRGLRLLTGLSYLRQLRVTFSAGVTASVWDRFWATMPKQVLTADVAA</sequence>
<dbReference type="InterPro" id="IPR001611">
    <property type="entry name" value="Leu-rich_rpt"/>
</dbReference>
<comment type="subcellular location">
    <subcellularLocation>
        <location evidence="1">Cytoplasm</location>
        <location evidence="1">Cytoskeleton</location>
        <location evidence="1">Cilium axoneme</location>
    </subcellularLocation>
</comment>
<dbReference type="EMBL" id="FNXT01001311">
    <property type="protein sequence ID" value="SZX78229.1"/>
    <property type="molecule type" value="Genomic_DNA"/>
</dbReference>
<evidence type="ECO:0000313" key="2">
    <source>
        <dbReference type="EMBL" id="SZX78229.1"/>
    </source>
</evidence>
<evidence type="ECO:0008006" key="4">
    <source>
        <dbReference type="Google" id="ProtNLM"/>
    </source>
</evidence>
<accession>A0A383WM33</accession>
<gene>
    <name evidence="2" type="ORF">BQ4739_LOCUS18536</name>
</gene>
<dbReference type="InterPro" id="IPR032675">
    <property type="entry name" value="LRR_dom_sf"/>
</dbReference>
<dbReference type="Gene3D" id="3.80.10.10">
    <property type="entry name" value="Ribonuclease Inhibitor"/>
    <property type="match status" value="1"/>
</dbReference>
<keyword evidence="3" id="KW-1185">Reference proteome</keyword>
<reference evidence="2 3" key="1">
    <citation type="submission" date="2016-10" db="EMBL/GenBank/DDBJ databases">
        <authorList>
            <person name="Cai Z."/>
        </authorList>
    </citation>
    <scope>NUCLEOTIDE SEQUENCE [LARGE SCALE GENOMIC DNA]</scope>
</reference>
<dbReference type="SUPFAM" id="SSF52047">
    <property type="entry name" value="RNI-like"/>
    <property type="match status" value="1"/>
</dbReference>